<organism evidence="2 3">
    <name type="scientific">Tegillarca granosa</name>
    <name type="common">Malaysian cockle</name>
    <name type="synonym">Anadara granosa</name>
    <dbReference type="NCBI Taxonomy" id="220873"/>
    <lineage>
        <taxon>Eukaryota</taxon>
        <taxon>Metazoa</taxon>
        <taxon>Spiralia</taxon>
        <taxon>Lophotrochozoa</taxon>
        <taxon>Mollusca</taxon>
        <taxon>Bivalvia</taxon>
        <taxon>Autobranchia</taxon>
        <taxon>Pteriomorphia</taxon>
        <taxon>Arcoida</taxon>
        <taxon>Arcoidea</taxon>
        <taxon>Arcidae</taxon>
        <taxon>Tegillarca</taxon>
    </lineage>
</organism>
<evidence type="ECO:0000259" key="1">
    <source>
        <dbReference type="PROSITE" id="PS50853"/>
    </source>
</evidence>
<dbReference type="InterPro" id="IPR003961">
    <property type="entry name" value="FN3_dom"/>
</dbReference>
<dbReference type="Proteomes" id="UP001217089">
    <property type="component" value="Unassembled WGS sequence"/>
</dbReference>
<feature type="domain" description="Fibronectin type-III" evidence="1">
    <location>
        <begin position="78"/>
        <end position="175"/>
    </location>
</feature>
<name>A0ABQ9FGQ9_TEGGR</name>
<dbReference type="SUPFAM" id="SSF49265">
    <property type="entry name" value="Fibronectin type III"/>
    <property type="match status" value="1"/>
</dbReference>
<gene>
    <name evidence="2" type="ORF">KUTeg_006521</name>
</gene>
<keyword evidence="3" id="KW-1185">Reference proteome</keyword>
<accession>A0ABQ9FGQ9</accession>
<dbReference type="InterPro" id="IPR013783">
    <property type="entry name" value="Ig-like_fold"/>
</dbReference>
<dbReference type="InterPro" id="IPR036116">
    <property type="entry name" value="FN3_sf"/>
</dbReference>
<comment type="caution">
    <text evidence="2">The sequence shown here is derived from an EMBL/GenBank/DDBJ whole genome shotgun (WGS) entry which is preliminary data.</text>
</comment>
<dbReference type="EMBL" id="JARBDR010000328">
    <property type="protein sequence ID" value="KAJ8316507.1"/>
    <property type="molecule type" value="Genomic_DNA"/>
</dbReference>
<reference evidence="2 3" key="1">
    <citation type="submission" date="2022-12" db="EMBL/GenBank/DDBJ databases">
        <title>Chromosome-level genome of Tegillarca granosa.</title>
        <authorList>
            <person name="Kim J."/>
        </authorList>
    </citation>
    <scope>NUCLEOTIDE SEQUENCE [LARGE SCALE GENOMIC DNA]</scope>
    <source>
        <strain evidence="2">Teg-2019</strain>
        <tissue evidence="2">Adductor muscle</tissue>
    </source>
</reference>
<protein>
    <recommendedName>
        <fullName evidence="1">Fibronectin type-III domain-containing protein</fullName>
    </recommendedName>
</protein>
<dbReference type="CDD" id="cd00063">
    <property type="entry name" value="FN3"/>
    <property type="match status" value="1"/>
</dbReference>
<evidence type="ECO:0000313" key="3">
    <source>
        <dbReference type="Proteomes" id="UP001217089"/>
    </source>
</evidence>
<evidence type="ECO:0000313" key="2">
    <source>
        <dbReference type="EMBL" id="KAJ8316507.1"/>
    </source>
</evidence>
<feature type="non-terminal residue" evidence="2">
    <location>
        <position position="1"/>
    </location>
</feature>
<sequence>VPGRECPHYILGYIIAYKRIELDLNFSVRTLYGRNISSHVISTSHSSDEYEIKVAAIAPKEHGEFCQSVIWCGKAMVPIPKVTKIVPTKSGSGLAIHWEVTNDVSKFLIEGFLIAYKIASLDTEYKNRLVPGCNSNSHVLKNLSRCTLYDVKLAAYTTTGSGGFSTPILIRTGEQQCFLYKIHSIHVTTFYTKDNSNISDV</sequence>
<dbReference type="Gene3D" id="2.60.40.10">
    <property type="entry name" value="Immunoglobulins"/>
    <property type="match status" value="1"/>
</dbReference>
<dbReference type="PROSITE" id="PS50853">
    <property type="entry name" value="FN3"/>
    <property type="match status" value="1"/>
</dbReference>
<proteinExistence type="predicted"/>